<evidence type="ECO:0000256" key="2">
    <source>
        <dbReference type="ARBA" id="ARBA00022448"/>
    </source>
</evidence>
<keyword evidence="4 8" id="KW-0812">Transmembrane</keyword>
<dbReference type="GO" id="GO:0044718">
    <property type="term" value="P:siderophore transmembrane transport"/>
    <property type="evidence" value="ECO:0007669"/>
    <property type="project" value="TreeGrafter"/>
</dbReference>
<dbReference type="InterPro" id="IPR000531">
    <property type="entry name" value="Beta-barrel_TonB"/>
</dbReference>
<keyword evidence="3 8" id="KW-1134">Transmembrane beta strand</keyword>
<name>A0A222MVB5_9BACT</name>
<feature type="domain" description="TonB-dependent receptor-like beta-barrel" evidence="10">
    <location>
        <begin position="214"/>
        <end position="628"/>
    </location>
</feature>
<dbReference type="KEGG" id="cavi:CAV_0049"/>
<keyword evidence="5 9" id="KW-0798">TonB box</keyword>
<dbReference type="Gene3D" id="2.40.170.20">
    <property type="entry name" value="TonB-dependent receptor, beta-barrel domain"/>
    <property type="match status" value="1"/>
</dbReference>
<keyword evidence="6 8" id="KW-0472">Membrane</keyword>
<sequence length="660" mass="73831">MLKKTVLLSSLATCLLANSMQKAELDEVVISASGFEQDADSNLRTVLVLQGKDLASKGFTSLEQALQRVVGLSFISLGVNGNASRVVDMRGQGASANSAVKVMIDNIPTNVLDESRLHAAGTSISPLDSISIDDIERIEIIPGGGAVLYGNGTRGGVINIITKKRKQNAADIALRGSMYENANLDTQLKLNLGLKLNDSISFSSNIQGFNKQGYREKDLLRGFYQNSKLNFDFSDDISLNLGFSYYQGENTLNDALSYEELQANRFGASQTQTTYLSSKPEFNAELKIKANEFLDVNLQAFYQVQKVKLKNSNAALQIYANDSFFKDGLYGANLKGRLSYLENSYLVLGYSFEEHSGFLNSQSLIGATKADDKKQSHSLYALDYQELNDIFSLFLGARYEHANYTHKALSGSQSGFKIDTNTDNFALELGPNARYSDTGKLYAKYERGFISPTPYQFRSRQNGVYYSNTNLKSQRYDTYELGLSDYLLDFYAVNLALFYTNSKDEIRSFGTVANGGFENIDETKRYGVELFLRQDFANFYLYENFSFVNAEISAGADKGKRIPLVSRYKASAGINYDFSKNLSGFVDMSYFSKAKDESNAWIKEYFLSDIGLIYKNKGLDIFAGVKNLFDNKYLTYQNKARDDYIPGASRSYYLEAKYKF</sequence>
<evidence type="ECO:0000256" key="4">
    <source>
        <dbReference type="ARBA" id="ARBA00022692"/>
    </source>
</evidence>
<evidence type="ECO:0000259" key="11">
    <source>
        <dbReference type="Pfam" id="PF07715"/>
    </source>
</evidence>
<dbReference type="SUPFAM" id="SSF56935">
    <property type="entry name" value="Porins"/>
    <property type="match status" value="1"/>
</dbReference>
<comment type="subcellular location">
    <subcellularLocation>
        <location evidence="1 8">Cell outer membrane</location>
        <topology evidence="1 8">Multi-pass membrane protein</topology>
    </subcellularLocation>
</comment>
<evidence type="ECO:0000256" key="1">
    <source>
        <dbReference type="ARBA" id="ARBA00004571"/>
    </source>
</evidence>
<dbReference type="GO" id="GO:0015344">
    <property type="term" value="F:siderophore uptake transmembrane transporter activity"/>
    <property type="evidence" value="ECO:0007669"/>
    <property type="project" value="TreeGrafter"/>
</dbReference>
<dbReference type="Pfam" id="PF07715">
    <property type="entry name" value="Plug"/>
    <property type="match status" value="1"/>
</dbReference>
<gene>
    <name evidence="12" type="ORF">CAV_0049</name>
</gene>
<dbReference type="GO" id="GO:0009279">
    <property type="term" value="C:cell outer membrane"/>
    <property type="evidence" value="ECO:0007669"/>
    <property type="project" value="UniProtKB-SubCell"/>
</dbReference>
<evidence type="ECO:0000256" key="8">
    <source>
        <dbReference type="PROSITE-ProRule" id="PRU01360"/>
    </source>
</evidence>
<dbReference type="InterPro" id="IPR012910">
    <property type="entry name" value="Plug_dom"/>
</dbReference>
<evidence type="ECO:0000256" key="6">
    <source>
        <dbReference type="ARBA" id="ARBA00023136"/>
    </source>
</evidence>
<dbReference type="OrthoDB" id="78201at2"/>
<accession>A0A222MVB5</accession>
<proteinExistence type="inferred from homology"/>
<keyword evidence="12" id="KW-0675">Receptor</keyword>
<dbReference type="PROSITE" id="PS52016">
    <property type="entry name" value="TONB_DEPENDENT_REC_3"/>
    <property type="match status" value="1"/>
</dbReference>
<dbReference type="AlphaFoldDB" id="A0A222MVB5"/>
<evidence type="ECO:0000313" key="12">
    <source>
        <dbReference type="EMBL" id="ASQ29731.1"/>
    </source>
</evidence>
<dbReference type="EMBL" id="CP022347">
    <property type="protein sequence ID" value="ASQ29731.1"/>
    <property type="molecule type" value="Genomic_DNA"/>
</dbReference>
<keyword evidence="2 8" id="KW-0813">Transport</keyword>
<dbReference type="Pfam" id="PF00593">
    <property type="entry name" value="TonB_dep_Rec_b-barrel"/>
    <property type="match status" value="1"/>
</dbReference>
<dbReference type="Gene3D" id="2.170.130.10">
    <property type="entry name" value="TonB-dependent receptor, plug domain"/>
    <property type="match status" value="1"/>
</dbReference>
<keyword evidence="7 8" id="KW-0998">Cell outer membrane</keyword>
<evidence type="ECO:0000256" key="5">
    <source>
        <dbReference type="ARBA" id="ARBA00023077"/>
    </source>
</evidence>
<evidence type="ECO:0000256" key="9">
    <source>
        <dbReference type="RuleBase" id="RU003357"/>
    </source>
</evidence>
<dbReference type="Proteomes" id="UP000201169">
    <property type="component" value="Chromosome"/>
</dbReference>
<keyword evidence="13" id="KW-1185">Reference proteome</keyword>
<comment type="similarity">
    <text evidence="8 9">Belongs to the TonB-dependent receptor family.</text>
</comment>
<dbReference type="InterPro" id="IPR036942">
    <property type="entry name" value="Beta-barrel_TonB_sf"/>
</dbReference>
<dbReference type="PANTHER" id="PTHR30069:SF27">
    <property type="entry name" value="BLL4766 PROTEIN"/>
    <property type="match status" value="1"/>
</dbReference>
<evidence type="ECO:0000259" key="10">
    <source>
        <dbReference type="Pfam" id="PF00593"/>
    </source>
</evidence>
<dbReference type="RefSeq" id="WP_094324523.1">
    <property type="nucleotide sequence ID" value="NZ_CP022347.1"/>
</dbReference>
<dbReference type="PANTHER" id="PTHR30069">
    <property type="entry name" value="TONB-DEPENDENT OUTER MEMBRANE RECEPTOR"/>
    <property type="match status" value="1"/>
</dbReference>
<organism evidence="12 13">
    <name type="scientific">Campylobacter avium LMG 24591</name>
    <dbReference type="NCBI Taxonomy" id="522484"/>
    <lineage>
        <taxon>Bacteria</taxon>
        <taxon>Pseudomonadati</taxon>
        <taxon>Campylobacterota</taxon>
        <taxon>Epsilonproteobacteria</taxon>
        <taxon>Campylobacterales</taxon>
        <taxon>Campylobacteraceae</taxon>
        <taxon>Campylobacter</taxon>
    </lineage>
</organism>
<evidence type="ECO:0000313" key="13">
    <source>
        <dbReference type="Proteomes" id="UP000201169"/>
    </source>
</evidence>
<dbReference type="InterPro" id="IPR037066">
    <property type="entry name" value="Plug_dom_sf"/>
</dbReference>
<evidence type="ECO:0000256" key="3">
    <source>
        <dbReference type="ARBA" id="ARBA00022452"/>
    </source>
</evidence>
<dbReference type="InterPro" id="IPR039426">
    <property type="entry name" value="TonB-dep_rcpt-like"/>
</dbReference>
<feature type="domain" description="TonB-dependent receptor plug" evidence="11">
    <location>
        <begin position="44"/>
        <end position="157"/>
    </location>
</feature>
<reference evidence="12 13" key="1">
    <citation type="submission" date="2017-07" db="EMBL/GenBank/DDBJ databases">
        <title>Analysis of two Campylobacter avium genomes and identification of a novel hippuricase gene.</title>
        <authorList>
            <person name="Miller W.G."/>
            <person name="Chapman M.H."/>
            <person name="Yee E."/>
            <person name="Revez J."/>
            <person name="Bono J.L."/>
            <person name="Rossi M."/>
        </authorList>
    </citation>
    <scope>NUCLEOTIDE SEQUENCE [LARGE SCALE GENOMIC DNA]</scope>
    <source>
        <strain evidence="12 13">LMG 24591</strain>
    </source>
</reference>
<evidence type="ECO:0000256" key="7">
    <source>
        <dbReference type="ARBA" id="ARBA00023237"/>
    </source>
</evidence>
<protein>
    <submittedName>
        <fullName evidence="12">TonB-dependent heme receptor</fullName>
    </submittedName>
</protein>